<accession>A0A239ABA8</accession>
<sequence>MILKVTPAEPALERGRMVCDTPTGAGDPDRRCRLRGLVPGAYQMETVR</sequence>
<gene>
    <name evidence="1" type="ORF">SAMN06264365_107174</name>
</gene>
<dbReference type="EMBL" id="FZNR01000007">
    <property type="protein sequence ID" value="SNR92314.1"/>
    <property type="molecule type" value="Genomic_DNA"/>
</dbReference>
<dbReference type="AlphaFoldDB" id="A0A239ABA8"/>
<reference evidence="1 2" key="1">
    <citation type="submission" date="2017-06" db="EMBL/GenBank/DDBJ databases">
        <authorList>
            <person name="Kim H.J."/>
            <person name="Triplett B.A."/>
        </authorList>
    </citation>
    <scope>NUCLEOTIDE SEQUENCE [LARGE SCALE GENOMIC DNA]</scope>
    <source>
        <strain evidence="1 2">DSM 43151</strain>
    </source>
</reference>
<organism evidence="1 2">
    <name type="scientific">Actinoplanes regularis</name>
    <dbReference type="NCBI Taxonomy" id="52697"/>
    <lineage>
        <taxon>Bacteria</taxon>
        <taxon>Bacillati</taxon>
        <taxon>Actinomycetota</taxon>
        <taxon>Actinomycetes</taxon>
        <taxon>Micromonosporales</taxon>
        <taxon>Micromonosporaceae</taxon>
        <taxon>Actinoplanes</taxon>
    </lineage>
</organism>
<evidence type="ECO:0000313" key="1">
    <source>
        <dbReference type="EMBL" id="SNR92314.1"/>
    </source>
</evidence>
<protein>
    <submittedName>
        <fullName evidence="1">Uncharacterized protein</fullName>
    </submittedName>
</protein>
<name>A0A239ABA8_9ACTN</name>
<keyword evidence="2" id="KW-1185">Reference proteome</keyword>
<evidence type="ECO:0000313" key="2">
    <source>
        <dbReference type="Proteomes" id="UP000198415"/>
    </source>
</evidence>
<proteinExistence type="predicted"/>
<dbReference type="Proteomes" id="UP000198415">
    <property type="component" value="Unassembled WGS sequence"/>
</dbReference>